<reference evidence="1 2" key="1">
    <citation type="submission" date="2017-12" db="EMBL/GenBank/DDBJ databases">
        <title>Sequencing, de novo assembly and annotation of complete genome of a new Thraustochytrid species, strain FCC1311.</title>
        <authorList>
            <person name="Sedici K."/>
            <person name="Godart F."/>
            <person name="Aiese Cigliano R."/>
            <person name="Sanseverino W."/>
            <person name="Barakat M."/>
            <person name="Ortet P."/>
            <person name="Marechal E."/>
            <person name="Cagnac O."/>
            <person name="Amato A."/>
        </authorList>
    </citation>
    <scope>NUCLEOTIDE SEQUENCE [LARGE SCALE GENOMIC DNA]</scope>
</reference>
<accession>A0A2R5G257</accession>
<sequence>MGARELRQSVVALASLAWAVDALAVGDVDDLWIRQDKFLHVAACAGIVLAASCLAPRKDILWVALALFIAVIKEIYDGPRASLRDFVADCVGILVGLEAARLRHASKDAHESNLF</sequence>
<proteinExistence type="predicted"/>
<organism evidence="1 2">
    <name type="scientific">Hondaea fermentalgiana</name>
    <dbReference type="NCBI Taxonomy" id="2315210"/>
    <lineage>
        <taxon>Eukaryota</taxon>
        <taxon>Sar</taxon>
        <taxon>Stramenopiles</taxon>
        <taxon>Bigyra</taxon>
        <taxon>Labyrinthulomycetes</taxon>
        <taxon>Thraustochytrida</taxon>
        <taxon>Thraustochytriidae</taxon>
        <taxon>Hondaea</taxon>
    </lineage>
</organism>
<evidence type="ECO:0000313" key="1">
    <source>
        <dbReference type="EMBL" id="GBG25096.1"/>
    </source>
</evidence>
<dbReference type="EMBL" id="BEYU01000011">
    <property type="protein sequence ID" value="GBG25096.1"/>
    <property type="molecule type" value="Genomic_DNA"/>
</dbReference>
<gene>
    <name evidence="1" type="ORF">FCC1311_013132</name>
</gene>
<keyword evidence="2" id="KW-1185">Reference proteome</keyword>
<dbReference type="AlphaFoldDB" id="A0A2R5G257"/>
<dbReference type="InParanoid" id="A0A2R5G257"/>
<protein>
    <submittedName>
        <fullName evidence="1">Uncharacterized protein</fullName>
    </submittedName>
</protein>
<name>A0A2R5G257_9STRA</name>
<dbReference type="Proteomes" id="UP000241890">
    <property type="component" value="Unassembled WGS sequence"/>
</dbReference>
<evidence type="ECO:0000313" key="2">
    <source>
        <dbReference type="Proteomes" id="UP000241890"/>
    </source>
</evidence>
<comment type="caution">
    <text evidence="1">The sequence shown here is derived from an EMBL/GenBank/DDBJ whole genome shotgun (WGS) entry which is preliminary data.</text>
</comment>